<feature type="region of interest" description="Disordered" evidence="5">
    <location>
        <begin position="164"/>
        <end position="186"/>
    </location>
</feature>
<evidence type="ECO:0000256" key="3">
    <source>
        <dbReference type="ARBA" id="ARBA00023163"/>
    </source>
</evidence>
<keyword evidence="7" id="KW-1185">Reference proteome</keyword>
<dbReference type="PANTHER" id="PTHR12694:SF8">
    <property type="entry name" value="TRANSCRIPTION INITIATION FACTOR IIA SUBUNIT 1"/>
    <property type="match status" value="1"/>
</dbReference>
<feature type="compositionally biased region" description="Acidic residues" evidence="5">
    <location>
        <begin position="419"/>
        <end position="452"/>
    </location>
</feature>
<dbReference type="AlphaFoldDB" id="A0AA39ZGU7"/>
<dbReference type="Gene3D" id="1.10.287.100">
    <property type="match status" value="1"/>
</dbReference>
<comment type="similarity">
    <text evidence="2">Belongs to the TFIIA subunit 1 family.</text>
</comment>
<dbReference type="Gene3D" id="2.30.18.10">
    <property type="entry name" value="Transcription factor IIA (TFIIA), beta-barrel domain"/>
    <property type="match status" value="1"/>
</dbReference>
<dbReference type="Proteomes" id="UP001174997">
    <property type="component" value="Unassembled WGS sequence"/>
</dbReference>
<evidence type="ECO:0000256" key="2">
    <source>
        <dbReference type="ARBA" id="ARBA00010059"/>
    </source>
</evidence>
<feature type="compositionally biased region" description="Pro residues" evidence="5">
    <location>
        <begin position="93"/>
        <end position="117"/>
    </location>
</feature>
<dbReference type="InterPro" id="IPR009088">
    <property type="entry name" value="TFIIA_b-brl"/>
</dbReference>
<evidence type="ECO:0000256" key="1">
    <source>
        <dbReference type="ARBA" id="ARBA00004123"/>
    </source>
</evidence>
<comment type="subcellular location">
    <subcellularLocation>
        <location evidence="1">Nucleus</location>
    </subcellularLocation>
</comment>
<sequence>MSNIHVGQVYEAVIQGVIDAVRVDFEENGVEDGVLEDLKKVRQSRIPFLPRCCELTPFPNTAFRLGGLTLDHKWHMKLSQLNVAQFPWDPKPEQPAPPAQQPAAPPAPVPQAAPPPSAAYTQSTLSPQTTAQPLSLPNPTQPHSNGMPIKQEPGLARSEPVAIKQEPGTGSQPLHPGYHNAPHTVNPGLAASRAAMALQNKFGEGAAASIASMSNGNGKVGQGHVGQAQQQQQQAQMQQHAQQQQQHAQQQQQHVQQQQQQQQAQQQQYQQHPQHQQRPQHAQHIQQQHMQQPQQGRPQQVTHQYSQQMTQQIQRMQQQQAQQQQQQQRGIAPNSLPNAQTDGPSDDCWEAVMMRRNAEGQAVEMGRVEIDDHLHAQIAARAKQMEGGGLMLPLKQATKTRSLDNRRSRAAAGPSQVDGGEDDMKDEDLDDDAINSDLDDSDDNKEDDDEDDEMGHMMLCMYDKVQRVKNKWKCTLKDGVLTVNGKEYVFHKATGEYEW</sequence>
<dbReference type="SMART" id="SM01371">
    <property type="entry name" value="TFIIA"/>
    <property type="match status" value="1"/>
</dbReference>
<gene>
    <name evidence="6" type="ORF">QBC41DRAFT_354805</name>
</gene>
<dbReference type="GO" id="GO:0006367">
    <property type="term" value="P:transcription initiation at RNA polymerase II promoter"/>
    <property type="evidence" value="ECO:0007669"/>
    <property type="project" value="InterPro"/>
</dbReference>
<comment type="caution">
    <text evidence="6">The sequence shown here is derived from an EMBL/GenBank/DDBJ whole genome shotgun (WGS) entry which is preliminary data.</text>
</comment>
<evidence type="ECO:0000313" key="6">
    <source>
        <dbReference type="EMBL" id="KAK0670749.1"/>
    </source>
</evidence>
<dbReference type="EMBL" id="JAULSY010000028">
    <property type="protein sequence ID" value="KAK0670749.1"/>
    <property type="molecule type" value="Genomic_DNA"/>
</dbReference>
<dbReference type="SUPFAM" id="SSF47396">
    <property type="entry name" value="Transcription factor IIA (TFIIA), alpha-helical domain"/>
    <property type="match status" value="1"/>
</dbReference>
<proteinExistence type="inferred from homology"/>
<name>A0AA39ZGU7_9PEZI</name>
<feature type="region of interest" description="Disordered" evidence="5">
    <location>
        <begin position="214"/>
        <end position="250"/>
    </location>
</feature>
<feature type="compositionally biased region" description="Low complexity" evidence="5">
    <location>
        <begin position="263"/>
        <end position="328"/>
    </location>
</feature>
<keyword evidence="3" id="KW-0804">Transcription</keyword>
<evidence type="ECO:0000256" key="5">
    <source>
        <dbReference type="SAM" id="MobiDB-lite"/>
    </source>
</evidence>
<dbReference type="SUPFAM" id="SSF50784">
    <property type="entry name" value="Transcription factor IIA (TFIIA), beta-barrel domain"/>
    <property type="match status" value="1"/>
</dbReference>
<dbReference type="FunFam" id="2.30.18.10:FF:000006">
    <property type="entry name" value="Transcription factor TFIIA complex subunit Toa1"/>
    <property type="match status" value="1"/>
</dbReference>
<dbReference type="GO" id="GO:0005672">
    <property type="term" value="C:transcription factor TFIIA complex"/>
    <property type="evidence" value="ECO:0007669"/>
    <property type="project" value="InterPro"/>
</dbReference>
<feature type="compositionally biased region" description="Low complexity" evidence="5">
    <location>
        <begin position="225"/>
        <end position="250"/>
    </location>
</feature>
<organism evidence="6 7">
    <name type="scientific">Cercophora samala</name>
    <dbReference type="NCBI Taxonomy" id="330535"/>
    <lineage>
        <taxon>Eukaryota</taxon>
        <taxon>Fungi</taxon>
        <taxon>Dikarya</taxon>
        <taxon>Ascomycota</taxon>
        <taxon>Pezizomycotina</taxon>
        <taxon>Sordariomycetes</taxon>
        <taxon>Sordariomycetidae</taxon>
        <taxon>Sordariales</taxon>
        <taxon>Lasiosphaeriaceae</taxon>
        <taxon>Cercophora</taxon>
    </lineage>
</organism>
<evidence type="ECO:0000313" key="7">
    <source>
        <dbReference type="Proteomes" id="UP001174997"/>
    </source>
</evidence>
<feature type="compositionally biased region" description="Polar residues" evidence="5">
    <location>
        <begin position="120"/>
        <end position="144"/>
    </location>
</feature>
<dbReference type="Pfam" id="PF03153">
    <property type="entry name" value="TFIIA"/>
    <property type="match status" value="2"/>
</dbReference>
<reference evidence="6" key="1">
    <citation type="submission" date="2023-06" db="EMBL/GenBank/DDBJ databases">
        <title>Genome-scale phylogeny and comparative genomics of the fungal order Sordariales.</title>
        <authorList>
            <consortium name="Lawrence Berkeley National Laboratory"/>
            <person name="Hensen N."/>
            <person name="Bonometti L."/>
            <person name="Westerberg I."/>
            <person name="Brannstrom I.O."/>
            <person name="Guillou S."/>
            <person name="Cros-Aarteil S."/>
            <person name="Calhoun S."/>
            <person name="Haridas S."/>
            <person name="Kuo A."/>
            <person name="Mondo S."/>
            <person name="Pangilinan J."/>
            <person name="Riley R."/>
            <person name="Labutti K."/>
            <person name="Andreopoulos B."/>
            <person name="Lipzen A."/>
            <person name="Chen C."/>
            <person name="Yanf M."/>
            <person name="Daum C."/>
            <person name="Ng V."/>
            <person name="Clum A."/>
            <person name="Steindorff A."/>
            <person name="Ohm R."/>
            <person name="Martin F."/>
            <person name="Silar P."/>
            <person name="Natvig D."/>
            <person name="Lalanne C."/>
            <person name="Gautier V."/>
            <person name="Ament-Velasquez S.L."/>
            <person name="Kruys A."/>
            <person name="Hutchinson M.I."/>
            <person name="Powell A.J."/>
            <person name="Barry K."/>
            <person name="Miller A.N."/>
            <person name="Grigoriev I.V."/>
            <person name="Debuchy R."/>
            <person name="Gladieux P."/>
            <person name="Thoren M.H."/>
            <person name="Johannesson H."/>
        </authorList>
    </citation>
    <scope>NUCLEOTIDE SEQUENCE</scope>
    <source>
        <strain evidence="6">CBS 307.81</strain>
    </source>
</reference>
<feature type="region of interest" description="Disordered" evidence="5">
    <location>
        <begin position="263"/>
        <end position="347"/>
    </location>
</feature>
<dbReference type="CDD" id="cd07976">
    <property type="entry name" value="TFIIA_alpha_beta_like"/>
    <property type="match status" value="1"/>
</dbReference>
<accession>A0AA39ZGU7</accession>
<keyword evidence="4" id="KW-0539">Nucleus</keyword>
<dbReference type="InterPro" id="IPR004855">
    <property type="entry name" value="TFIIA_asu/bsu"/>
</dbReference>
<feature type="region of interest" description="Disordered" evidence="5">
    <location>
        <begin position="398"/>
        <end position="452"/>
    </location>
</feature>
<protein>
    <submittedName>
        <fullName evidence="6">Transcription factor IIA, alpha/beta subunit-domain-containing protein</fullName>
    </submittedName>
</protein>
<feature type="region of interest" description="Disordered" evidence="5">
    <location>
        <begin position="86"/>
        <end position="152"/>
    </location>
</feature>
<dbReference type="PANTHER" id="PTHR12694">
    <property type="entry name" value="TRANSCRIPTION INITIATION FACTOR IIA SUBUNIT 1"/>
    <property type="match status" value="1"/>
</dbReference>
<evidence type="ECO:0000256" key="4">
    <source>
        <dbReference type="ARBA" id="ARBA00023242"/>
    </source>
</evidence>